<dbReference type="EMBL" id="CAXKWB010021090">
    <property type="protein sequence ID" value="CAL4122984.1"/>
    <property type="molecule type" value="Genomic_DNA"/>
</dbReference>
<feature type="signal peptide" evidence="1">
    <location>
        <begin position="1"/>
        <end position="24"/>
    </location>
</feature>
<feature type="domain" description="C-type lectin" evidence="2">
    <location>
        <begin position="33"/>
        <end position="170"/>
    </location>
</feature>
<gene>
    <name evidence="3" type="ORF">MNOR_LOCUS23681</name>
</gene>
<dbReference type="InterPro" id="IPR016186">
    <property type="entry name" value="C-type_lectin-like/link_sf"/>
</dbReference>
<reference evidence="3 4" key="1">
    <citation type="submission" date="2024-05" db="EMBL/GenBank/DDBJ databases">
        <authorList>
            <person name="Wallberg A."/>
        </authorList>
    </citation>
    <scope>NUCLEOTIDE SEQUENCE [LARGE SCALE GENOMIC DNA]</scope>
</reference>
<dbReference type="Gene3D" id="3.10.100.10">
    <property type="entry name" value="Mannose-Binding Protein A, subunit A"/>
    <property type="match status" value="1"/>
</dbReference>
<dbReference type="PROSITE" id="PS50041">
    <property type="entry name" value="C_TYPE_LECTIN_2"/>
    <property type="match status" value="1"/>
</dbReference>
<dbReference type="InterPro" id="IPR016187">
    <property type="entry name" value="CTDL_fold"/>
</dbReference>
<feature type="chain" id="PRO_5043808276" description="C-type lectin domain-containing protein" evidence="1">
    <location>
        <begin position="25"/>
        <end position="170"/>
    </location>
</feature>
<name>A0AAV2RG77_MEGNR</name>
<organism evidence="3 4">
    <name type="scientific">Meganyctiphanes norvegica</name>
    <name type="common">Northern krill</name>
    <name type="synonym">Thysanopoda norvegica</name>
    <dbReference type="NCBI Taxonomy" id="48144"/>
    <lineage>
        <taxon>Eukaryota</taxon>
        <taxon>Metazoa</taxon>
        <taxon>Ecdysozoa</taxon>
        <taxon>Arthropoda</taxon>
        <taxon>Crustacea</taxon>
        <taxon>Multicrustacea</taxon>
        <taxon>Malacostraca</taxon>
        <taxon>Eumalacostraca</taxon>
        <taxon>Eucarida</taxon>
        <taxon>Euphausiacea</taxon>
        <taxon>Euphausiidae</taxon>
        <taxon>Meganyctiphanes</taxon>
    </lineage>
</organism>
<sequence>IRKMAVVQLISVLLSFALAGLAQCSCPAGFEEISSCCYYFSSDHGVKDTWSNARDYCQELGDLLGGTVNLAEVGYNTGCNDDMLMVTVSSKASGVGTWFGAKDDEEEDHWVWQQSGKSFSLTSNMWWYDEPDHVSGYSNCLHAYTGYPGGQHRAYFGDKQCNNVIEFVCQ</sequence>
<accession>A0AAV2RG77</accession>
<proteinExistence type="predicted"/>
<dbReference type="SMART" id="SM00034">
    <property type="entry name" value="CLECT"/>
    <property type="match status" value="1"/>
</dbReference>
<feature type="non-terminal residue" evidence="3">
    <location>
        <position position="1"/>
    </location>
</feature>
<evidence type="ECO:0000313" key="3">
    <source>
        <dbReference type="EMBL" id="CAL4122984.1"/>
    </source>
</evidence>
<feature type="non-terminal residue" evidence="3">
    <location>
        <position position="170"/>
    </location>
</feature>
<dbReference type="SUPFAM" id="SSF56436">
    <property type="entry name" value="C-type lectin-like"/>
    <property type="match status" value="1"/>
</dbReference>
<evidence type="ECO:0000313" key="4">
    <source>
        <dbReference type="Proteomes" id="UP001497623"/>
    </source>
</evidence>
<dbReference type="Pfam" id="PF00059">
    <property type="entry name" value="Lectin_C"/>
    <property type="match status" value="1"/>
</dbReference>
<dbReference type="InterPro" id="IPR001304">
    <property type="entry name" value="C-type_lectin-like"/>
</dbReference>
<keyword evidence="1" id="KW-0732">Signal</keyword>
<evidence type="ECO:0000259" key="2">
    <source>
        <dbReference type="PROSITE" id="PS50041"/>
    </source>
</evidence>
<comment type="caution">
    <text evidence="3">The sequence shown here is derived from an EMBL/GenBank/DDBJ whole genome shotgun (WGS) entry which is preliminary data.</text>
</comment>
<protein>
    <recommendedName>
        <fullName evidence="2">C-type lectin domain-containing protein</fullName>
    </recommendedName>
</protein>
<keyword evidence="4" id="KW-1185">Reference proteome</keyword>
<evidence type="ECO:0000256" key="1">
    <source>
        <dbReference type="SAM" id="SignalP"/>
    </source>
</evidence>
<dbReference type="AlphaFoldDB" id="A0AAV2RG77"/>
<dbReference type="Proteomes" id="UP001497623">
    <property type="component" value="Unassembled WGS sequence"/>
</dbReference>